<dbReference type="Proteomes" id="UP001381693">
    <property type="component" value="Unassembled WGS sequence"/>
</dbReference>
<evidence type="ECO:0000256" key="1">
    <source>
        <dbReference type="SAM" id="SignalP"/>
    </source>
</evidence>
<dbReference type="EMBL" id="JAXCGZ010017163">
    <property type="protein sequence ID" value="KAK7068655.1"/>
    <property type="molecule type" value="Genomic_DNA"/>
</dbReference>
<evidence type="ECO:0000313" key="3">
    <source>
        <dbReference type="Proteomes" id="UP001381693"/>
    </source>
</evidence>
<organism evidence="2 3">
    <name type="scientific">Halocaridina rubra</name>
    <name type="common">Hawaiian red shrimp</name>
    <dbReference type="NCBI Taxonomy" id="373956"/>
    <lineage>
        <taxon>Eukaryota</taxon>
        <taxon>Metazoa</taxon>
        <taxon>Ecdysozoa</taxon>
        <taxon>Arthropoda</taxon>
        <taxon>Crustacea</taxon>
        <taxon>Multicrustacea</taxon>
        <taxon>Malacostraca</taxon>
        <taxon>Eumalacostraca</taxon>
        <taxon>Eucarida</taxon>
        <taxon>Decapoda</taxon>
        <taxon>Pleocyemata</taxon>
        <taxon>Caridea</taxon>
        <taxon>Atyoidea</taxon>
        <taxon>Atyidae</taxon>
        <taxon>Halocaridina</taxon>
    </lineage>
</organism>
<comment type="caution">
    <text evidence="2">The sequence shown here is derived from an EMBL/GenBank/DDBJ whole genome shotgun (WGS) entry which is preliminary data.</text>
</comment>
<keyword evidence="1" id="KW-0732">Signal</keyword>
<feature type="signal peptide" evidence="1">
    <location>
        <begin position="1"/>
        <end position="28"/>
    </location>
</feature>
<proteinExistence type="predicted"/>
<evidence type="ECO:0000313" key="2">
    <source>
        <dbReference type="EMBL" id="KAK7068655.1"/>
    </source>
</evidence>
<dbReference type="AlphaFoldDB" id="A0AAN8WM40"/>
<feature type="chain" id="PRO_5042964452" evidence="1">
    <location>
        <begin position="29"/>
        <end position="393"/>
    </location>
</feature>
<protein>
    <submittedName>
        <fullName evidence="2">Uncharacterized protein</fullName>
    </submittedName>
</protein>
<accession>A0AAN8WM40</accession>
<reference evidence="2 3" key="1">
    <citation type="submission" date="2023-11" db="EMBL/GenBank/DDBJ databases">
        <title>Halocaridina rubra genome assembly.</title>
        <authorList>
            <person name="Smith C."/>
        </authorList>
    </citation>
    <scope>NUCLEOTIDE SEQUENCE [LARGE SCALE GENOMIC DNA]</scope>
    <source>
        <strain evidence="2">EP-1</strain>
        <tissue evidence="2">Whole</tissue>
    </source>
</reference>
<keyword evidence="3" id="KW-1185">Reference proteome</keyword>
<name>A0AAN8WM40_HALRR</name>
<sequence length="393" mass="43709">MKSIQTMCWYQRTLLVLLILLKSLASNASQSRVNITKITELSKINTTALSVTLSEIIDPSLYVIVNFLVNGSQYSENTERADDSNQVFEFHLPSELPIYIEEIDLFVIVNILDAEGNKVMAGDAMLTMKKMDSRQVSIVGTDEFELGAYLRVNIGDLNSTVIGEETCIAKNSPCYYRADLPSLGNFKWCTSIQNQAVGGSETVSQCNEEVIPYKGTPGDDDPTLLLIDKDILTIIYKTNLTALEVLTLDPLSGDSWSNLTDITCAIETGQSCNVQVDVPESIMNVNFSIVHVDKEGYVDSSKIYPFEITPVELDYLYNGAVYMRWNSDIFSNYSIPVWDGLDPNNIKLELLVTCGSSEDVECFAYFVRLEENDIVGLHKEGEKNMVAVTVSPP</sequence>
<gene>
    <name evidence="2" type="ORF">SK128_006202</name>
</gene>